<sequence length="166" mass="18569">MALHLLMPPLMFSDNLVNGFPAILLDSLFVYDLNHTCVLCLVYDDPGGSGAVVAPDICVSPVHSHVQGPILPYPGPPPGDFGGNNPHARIICEIALYQNTRDWESKCQCWLREQYVRYVFGIKLHGMRDGRNAQGQNHRSMTAKLWTQGAPPPGYIEVKLRHFIIY</sequence>
<evidence type="ECO:0000313" key="2">
    <source>
        <dbReference type="Proteomes" id="UP000268093"/>
    </source>
</evidence>
<gene>
    <name evidence="1" type="ORF">BC936DRAFT_142044</name>
</gene>
<accession>A0A433A114</accession>
<dbReference type="Proteomes" id="UP000268093">
    <property type="component" value="Unassembled WGS sequence"/>
</dbReference>
<dbReference type="EMBL" id="RBNI01021356">
    <property type="protein sequence ID" value="RUO96432.1"/>
    <property type="molecule type" value="Genomic_DNA"/>
</dbReference>
<name>A0A433A114_9FUNG</name>
<keyword evidence="2" id="KW-1185">Reference proteome</keyword>
<dbReference type="AlphaFoldDB" id="A0A433A114"/>
<comment type="caution">
    <text evidence="1">The sequence shown here is derived from an EMBL/GenBank/DDBJ whole genome shotgun (WGS) entry which is preliminary data.</text>
</comment>
<protein>
    <submittedName>
        <fullName evidence="1">Uncharacterized protein</fullName>
    </submittedName>
</protein>
<reference evidence="1 2" key="1">
    <citation type="journal article" date="2018" name="New Phytol.">
        <title>Phylogenomics of Endogonaceae and evolution of mycorrhizas within Mucoromycota.</title>
        <authorList>
            <person name="Chang Y."/>
            <person name="Desiro A."/>
            <person name="Na H."/>
            <person name="Sandor L."/>
            <person name="Lipzen A."/>
            <person name="Clum A."/>
            <person name="Barry K."/>
            <person name="Grigoriev I.V."/>
            <person name="Martin F.M."/>
            <person name="Stajich J.E."/>
            <person name="Smith M.E."/>
            <person name="Bonito G."/>
            <person name="Spatafora J.W."/>
        </authorList>
    </citation>
    <scope>NUCLEOTIDE SEQUENCE [LARGE SCALE GENOMIC DNA]</scope>
    <source>
        <strain evidence="1 2">GMNB39</strain>
    </source>
</reference>
<organism evidence="1 2">
    <name type="scientific">Jimgerdemannia flammicorona</name>
    <dbReference type="NCBI Taxonomy" id="994334"/>
    <lineage>
        <taxon>Eukaryota</taxon>
        <taxon>Fungi</taxon>
        <taxon>Fungi incertae sedis</taxon>
        <taxon>Mucoromycota</taxon>
        <taxon>Mucoromycotina</taxon>
        <taxon>Endogonomycetes</taxon>
        <taxon>Endogonales</taxon>
        <taxon>Endogonaceae</taxon>
        <taxon>Jimgerdemannia</taxon>
    </lineage>
</organism>
<dbReference type="OrthoDB" id="2341187at2759"/>
<evidence type="ECO:0000313" key="1">
    <source>
        <dbReference type="EMBL" id="RUO96432.1"/>
    </source>
</evidence>
<proteinExistence type="predicted"/>